<gene>
    <name evidence="2" type="ORF">ACFQPB_13110</name>
</gene>
<accession>A0ABW2QK66</accession>
<reference evidence="3" key="1">
    <citation type="journal article" date="2019" name="Int. J. Syst. Evol. Microbiol.">
        <title>The Global Catalogue of Microorganisms (GCM) 10K type strain sequencing project: providing services to taxonomists for standard genome sequencing and annotation.</title>
        <authorList>
            <consortium name="The Broad Institute Genomics Platform"/>
            <consortium name="The Broad Institute Genome Sequencing Center for Infectious Disease"/>
            <person name="Wu L."/>
            <person name="Ma J."/>
        </authorList>
    </citation>
    <scope>NUCLEOTIDE SEQUENCE [LARGE SCALE GENOMIC DNA]</scope>
    <source>
        <strain evidence="3">CGMCC 1.12371</strain>
    </source>
</reference>
<comment type="caution">
    <text evidence="2">The sequence shown here is derived from an EMBL/GenBank/DDBJ whole genome shotgun (WGS) entry which is preliminary data.</text>
</comment>
<organism evidence="2 3">
    <name type="scientific">Hydrogenophaga atypica</name>
    <dbReference type="NCBI Taxonomy" id="249409"/>
    <lineage>
        <taxon>Bacteria</taxon>
        <taxon>Pseudomonadati</taxon>
        <taxon>Pseudomonadota</taxon>
        <taxon>Betaproteobacteria</taxon>
        <taxon>Burkholderiales</taxon>
        <taxon>Comamonadaceae</taxon>
        <taxon>Hydrogenophaga</taxon>
    </lineage>
</organism>
<name>A0ABW2QK66_9BURK</name>
<feature type="domain" description="Stability determinant" evidence="1">
    <location>
        <begin position="15"/>
        <end position="42"/>
    </location>
</feature>
<dbReference type="RefSeq" id="WP_382223970.1">
    <property type="nucleotide sequence ID" value="NZ_JBHTCA010000009.1"/>
</dbReference>
<evidence type="ECO:0000259" key="1">
    <source>
        <dbReference type="Pfam" id="PF21217"/>
    </source>
</evidence>
<dbReference type="Proteomes" id="UP001596501">
    <property type="component" value="Unassembled WGS sequence"/>
</dbReference>
<dbReference type="EMBL" id="JBHTCA010000009">
    <property type="protein sequence ID" value="MFC7409805.1"/>
    <property type="molecule type" value="Genomic_DNA"/>
</dbReference>
<evidence type="ECO:0000313" key="2">
    <source>
        <dbReference type="EMBL" id="MFC7409805.1"/>
    </source>
</evidence>
<dbReference type="Pfam" id="PF21217">
    <property type="entry name" value="PaaA2"/>
    <property type="match status" value="1"/>
</dbReference>
<dbReference type="Gene3D" id="6.20.450.20">
    <property type="match status" value="1"/>
</dbReference>
<keyword evidence="3" id="KW-1185">Reference proteome</keyword>
<evidence type="ECO:0000313" key="3">
    <source>
        <dbReference type="Proteomes" id="UP001596501"/>
    </source>
</evidence>
<dbReference type="InterPro" id="IPR048851">
    <property type="entry name" value="PaaA2_dom"/>
</dbReference>
<sequence length="60" mass="6879">MSHAPEFTTTSEVEAHDRWFRAQVQASLDDEDECTDHDQVMADMERLIAETEARLLNKSA</sequence>
<proteinExistence type="predicted"/>
<protein>
    <recommendedName>
        <fullName evidence="1">Stability determinant domain-containing protein</fullName>
    </recommendedName>
</protein>